<evidence type="ECO:0000313" key="2">
    <source>
        <dbReference type="EMBL" id="KMZ89626.1"/>
    </source>
</evidence>
<keyword evidence="1" id="KW-0472">Membrane</keyword>
<evidence type="ECO:0000256" key="1">
    <source>
        <dbReference type="SAM" id="Phobius"/>
    </source>
</evidence>
<dbReference type="InterPro" id="IPR022139">
    <property type="entry name" value="Fam-L/Fam-M-like_plasmodium"/>
</dbReference>
<accession>A0A0J9T3N1</accession>
<dbReference type="Pfam" id="PF12420">
    <property type="entry name" value="DUF3671"/>
    <property type="match status" value="1"/>
</dbReference>
<evidence type="ECO:0000313" key="3">
    <source>
        <dbReference type="Proteomes" id="UP000053776"/>
    </source>
</evidence>
<protein>
    <recommendedName>
        <fullName evidence="4">Variable surface protein Vir35</fullName>
    </recommendedName>
</protein>
<dbReference type="AlphaFoldDB" id="A0A0J9T3N1"/>
<keyword evidence="1" id="KW-0812">Transmembrane</keyword>
<name>A0A0J9T3N1_PLAVI</name>
<evidence type="ECO:0008006" key="4">
    <source>
        <dbReference type="Google" id="ProtNLM"/>
    </source>
</evidence>
<proteinExistence type="predicted"/>
<feature type="transmembrane region" description="Helical" evidence="1">
    <location>
        <begin position="167"/>
        <end position="189"/>
    </location>
</feature>
<dbReference type="Proteomes" id="UP000053776">
    <property type="component" value="Unassembled WGS sequence"/>
</dbReference>
<feature type="transmembrane region" description="Helical" evidence="1">
    <location>
        <begin position="239"/>
        <end position="257"/>
    </location>
</feature>
<keyword evidence="1" id="KW-1133">Transmembrane helix</keyword>
<reference evidence="2 3" key="1">
    <citation type="submission" date="2011-08" db="EMBL/GenBank/DDBJ databases">
        <title>The Genome Sequence of Plasmodium vivax Mauritania I.</title>
        <authorList>
            <consortium name="The Broad Institute Genome Sequencing Platform"/>
            <consortium name="The Broad Institute Genome Sequencing Center for Infectious Disease"/>
            <person name="Neafsey D."/>
            <person name="Carlton J."/>
            <person name="Barnwell J."/>
            <person name="Collins W."/>
            <person name="Escalante A."/>
            <person name="Mullikin J."/>
            <person name="Saul A."/>
            <person name="Guigo R."/>
            <person name="Camara F."/>
            <person name="Young S.K."/>
            <person name="Zeng Q."/>
            <person name="Gargeya S."/>
            <person name="Fitzgerald M."/>
            <person name="Haas B."/>
            <person name="Abouelleil A."/>
            <person name="Alvarado L."/>
            <person name="Arachchi H.M."/>
            <person name="Berlin A."/>
            <person name="Brown A."/>
            <person name="Chapman S.B."/>
            <person name="Chen Z."/>
            <person name="Dunbar C."/>
            <person name="Freedman E."/>
            <person name="Gearin G."/>
            <person name="Gellesch M."/>
            <person name="Goldberg J."/>
            <person name="Griggs A."/>
            <person name="Gujja S."/>
            <person name="Heiman D."/>
            <person name="Howarth C."/>
            <person name="Larson L."/>
            <person name="Lui A."/>
            <person name="MacDonald P.J.P."/>
            <person name="Montmayeur A."/>
            <person name="Murphy C."/>
            <person name="Neiman D."/>
            <person name="Pearson M."/>
            <person name="Priest M."/>
            <person name="Roberts A."/>
            <person name="Saif S."/>
            <person name="Shea T."/>
            <person name="Shenoy N."/>
            <person name="Sisk P."/>
            <person name="Stolte C."/>
            <person name="Sykes S."/>
            <person name="Wortman J."/>
            <person name="Nusbaum C."/>
            <person name="Birren B."/>
        </authorList>
    </citation>
    <scope>NUCLEOTIDE SEQUENCE [LARGE SCALE GENOMIC DNA]</scope>
    <source>
        <strain evidence="2 3">Mauritania I</strain>
    </source>
</reference>
<gene>
    <name evidence="2" type="ORF">PVMG_06129</name>
</gene>
<feature type="transmembrane region" description="Helical" evidence="1">
    <location>
        <begin position="12"/>
        <end position="32"/>
    </location>
</feature>
<organism evidence="2 3">
    <name type="scientific">Plasmodium vivax Mauritania I</name>
    <dbReference type="NCBI Taxonomy" id="1035515"/>
    <lineage>
        <taxon>Eukaryota</taxon>
        <taxon>Sar</taxon>
        <taxon>Alveolata</taxon>
        <taxon>Apicomplexa</taxon>
        <taxon>Aconoidasida</taxon>
        <taxon>Haemosporida</taxon>
        <taxon>Plasmodiidae</taxon>
        <taxon>Plasmodium</taxon>
        <taxon>Plasmodium (Plasmodium)</taxon>
    </lineage>
</organism>
<dbReference type="EMBL" id="KQ235159">
    <property type="protein sequence ID" value="KMZ89626.1"/>
    <property type="molecule type" value="Genomic_DNA"/>
</dbReference>
<sequence>MIPLRNYKIMKNVKFTAVLKIIAFFFFIWIYHNYHDENAYPKFLENVHDKDITLKIKFIRLLSKDEYQRKLVHARMNERLSDHSAYKRKIYGEEPISMYSQIKGKVSNNFDSYIKDYKRRYKGKKGLSKLDCYFEKKVFDKLLYLEEIIHKIHNDKKRFKKLIFRKYGIGLILFALTPLLGIIIPVVFYEMFYKQKKIPYECYDNVNKKINMPGNPFHDFTVTGDISLDTYESISYSNLFLSSTLVITVIIVFFYIIKKVIKYNKLKEGKGKMSVYEYCRFCKDIFM</sequence>